<dbReference type="PROSITE" id="PS50059">
    <property type="entry name" value="FKBP_PPIASE"/>
    <property type="match status" value="1"/>
</dbReference>
<evidence type="ECO:0000256" key="11">
    <source>
        <dbReference type="ARBA" id="ARBA00029986"/>
    </source>
</evidence>
<keyword evidence="5 12" id="KW-0132">Cell division</keyword>
<dbReference type="GO" id="GO:0006457">
    <property type="term" value="P:protein folding"/>
    <property type="evidence" value="ECO:0007669"/>
    <property type="project" value="UniProtKB-UniRule"/>
</dbReference>
<dbReference type="SUPFAM" id="SSF102735">
    <property type="entry name" value="Trigger factor ribosome-binding domain"/>
    <property type="match status" value="1"/>
</dbReference>
<evidence type="ECO:0000256" key="7">
    <source>
        <dbReference type="ARBA" id="ARBA00023186"/>
    </source>
</evidence>
<dbReference type="RefSeq" id="WP_045749258.1">
    <property type="nucleotide sequence ID" value="NZ_FUZK01000001.1"/>
</dbReference>
<keyword evidence="7 12" id="KW-0143">Chaperone</keyword>
<comment type="catalytic activity">
    <reaction evidence="1 12 13">
        <text>[protein]-peptidylproline (omega=180) = [protein]-peptidylproline (omega=0)</text>
        <dbReference type="Rhea" id="RHEA:16237"/>
        <dbReference type="Rhea" id="RHEA-COMP:10747"/>
        <dbReference type="Rhea" id="RHEA-COMP:10748"/>
        <dbReference type="ChEBI" id="CHEBI:83833"/>
        <dbReference type="ChEBI" id="CHEBI:83834"/>
        <dbReference type="EC" id="5.2.1.8"/>
    </reaction>
</comment>
<dbReference type="Pfam" id="PF05698">
    <property type="entry name" value="Trigger_C"/>
    <property type="match status" value="1"/>
</dbReference>
<keyword evidence="8 12" id="KW-0413">Isomerase</keyword>
<keyword evidence="17" id="KW-1185">Reference proteome</keyword>
<sequence>MKFERINKNHVKFTFTVTPAEFEHALEHAYEHIKQDVEVKGFRKGHVTQKVYEQKFGEKSLYADALNHAIGHKFNDALTIKEFTIVSDPLNIDLDFEKISRTESFEVSFEVAIKPEVELGQYKGIKVEKIDTEVTDELVNEEISKLLKQNATLEPKVEGALENGDTAIFDFEGFQDGVAFEGGKAENFALEIGSGQFIPGFEEGMVGLKAGESRDVHVTFPEQYQAENLAGKPAVFKVLLHEIKTKVGSELNDAWVESLNRDGVKTVDALKSSIKENLKAEKEANAKNVITDAVLKAVIENAKVEVPQAMFDTEIENFKKNVEQQAKQYQLDLATFIQLSGLTEESFEEQAKSQATRRVLQSLVIEAVAKKEGFTATAEELSARYEELAQHYKMPVTEIKKYINDELVTNDIAFEKAVDFLVEHSVAE</sequence>
<evidence type="ECO:0000256" key="10">
    <source>
        <dbReference type="ARBA" id="ARBA00024849"/>
    </source>
</evidence>
<accession>A0A061AIG7</accession>
<gene>
    <name evidence="12 16" type="primary">tig</name>
    <name evidence="16" type="ORF">Aocu_06740</name>
</gene>
<evidence type="ECO:0000256" key="3">
    <source>
        <dbReference type="ARBA" id="ARBA00013194"/>
    </source>
</evidence>
<dbReference type="STRING" id="35623.Aocu_06740"/>
<dbReference type="PIRSF" id="PIRSF003095">
    <property type="entry name" value="Trigger_factor"/>
    <property type="match status" value="1"/>
</dbReference>
<comment type="function">
    <text evidence="10 12">Involved in protein export. Acts as a chaperone by maintaining the newly synthesized protein in an open conformation. Functions as a peptidyl-prolyl cis-trans isomerase.</text>
</comment>
<feature type="domain" description="PPIase FKBP-type" evidence="15">
    <location>
        <begin position="164"/>
        <end position="249"/>
    </location>
</feature>
<evidence type="ECO:0000256" key="5">
    <source>
        <dbReference type="ARBA" id="ARBA00022618"/>
    </source>
</evidence>
<dbReference type="NCBIfam" id="TIGR00115">
    <property type="entry name" value="tig"/>
    <property type="match status" value="1"/>
</dbReference>
<dbReference type="InParanoid" id="A0A061AIG7"/>
<dbReference type="OrthoDB" id="9767721at2"/>
<dbReference type="HAMAP" id="MF_00303">
    <property type="entry name" value="Trigger_factor_Tig"/>
    <property type="match status" value="1"/>
</dbReference>
<protein>
    <recommendedName>
        <fullName evidence="4 12">Trigger factor</fullName>
        <shortName evidence="12">TF</shortName>
        <ecNumber evidence="3 12">5.2.1.8</ecNumber>
    </recommendedName>
    <alternativeName>
        <fullName evidence="11 12">PPIase</fullName>
    </alternativeName>
</protein>
<evidence type="ECO:0000256" key="6">
    <source>
        <dbReference type="ARBA" id="ARBA00023110"/>
    </source>
</evidence>
<evidence type="ECO:0000313" key="17">
    <source>
        <dbReference type="Proteomes" id="UP000032434"/>
    </source>
</evidence>
<dbReference type="EC" id="5.2.1.8" evidence="3 12"/>
<dbReference type="Gene3D" id="1.10.3120.10">
    <property type="entry name" value="Trigger factor, C-terminal domain"/>
    <property type="match status" value="1"/>
</dbReference>
<dbReference type="KEGG" id="aoc:Aocu_06740"/>
<dbReference type="Gene3D" id="3.10.50.40">
    <property type="match status" value="1"/>
</dbReference>
<keyword evidence="9 12" id="KW-0131">Cell cycle</keyword>
<dbReference type="EMBL" id="LK028559">
    <property type="protein sequence ID" value="CDR30747.1"/>
    <property type="molecule type" value="Genomic_DNA"/>
</dbReference>
<dbReference type="InterPro" id="IPR037041">
    <property type="entry name" value="Trigger_fac_C_sf"/>
</dbReference>
<evidence type="ECO:0000313" key="16">
    <source>
        <dbReference type="EMBL" id="CDR30747.1"/>
    </source>
</evidence>
<dbReference type="PATRIC" id="fig|35623.3.peg.674"/>
<dbReference type="GO" id="GO:0015031">
    <property type="term" value="P:protein transport"/>
    <property type="evidence" value="ECO:0007669"/>
    <property type="project" value="UniProtKB-UniRule"/>
</dbReference>
<dbReference type="GO" id="GO:0005737">
    <property type="term" value="C:cytoplasm"/>
    <property type="evidence" value="ECO:0007669"/>
    <property type="project" value="UniProtKB-SubCell"/>
</dbReference>
<evidence type="ECO:0000259" key="15">
    <source>
        <dbReference type="PROSITE" id="PS50059"/>
    </source>
</evidence>
<dbReference type="HOGENOM" id="CLU_033058_3_2_14"/>
<organism evidence="16 17">
    <name type="scientific">Acholeplasma oculi</name>
    <dbReference type="NCBI Taxonomy" id="35623"/>
    <lineage>
        <taxon>Bacteria</taxon>
        <taxon>Bacillati</taxon>
        <taxon>Mycoplasmatota</taxon>
        <taxon>Mollicutes</taxon>
        <taxon>Acholeplasmatales</taxon>
        <taxon>Acholeplasmataceae</taxon>
        <taxon>Acholeplasma</taxon>
    </lineage>
</organism>
<keyword evidence="6 12" id="KW-0697">Rotamase</keyword>
<dbReference type="AlphaFoldDB" id="A0A061AIG7"/>
<dbReference type="Gene3D" id="3.30.70.1050">
    <property type="entry name" value="Trigger factor ribosome-binding domain"/>
    <property type="match status" value="1"/>
</dbReference>
<evidence type="ECO:0000256" key="4">
    <source>
        <dbReference type="ARBA" id="ARBA00016902"/>
    </source>
</evidence>
<dbReference type="InterPro" id="IPR036611">
    <property type="entry name" value="Trigger_fac_ribosome-bd_sf"/>
</dbReference>
<dbReference type="InterPro" id="IPR005215">
    <property type="entry name" value="Trig_fac"/>
</dbReference>
<evidence type="ECO:0000256" key="13">
    <source>
        <dbReference type="PROSITE-ProRule" id="PRU00277"/>
    </source>
</evidence>
<evidence type="ECO:0000256" key="2">
    <source>
        <dbReference type="ARBA" id="ARBA00005464"/>
    </source>
</evidence>
<dbReference type="GO" id="GO:0051301">
    <property type="term" value="P:cell division"/>
    <property type="evidence" value="ECO:0007669"/>
    <property type="project" value="UniProtKB-KW"/>
</dbReference>
<name>A0A061AIG7_9MOLU</name>
<dbReference type="FunFam" id="3.10.50.40:FF:000001">
    <property type="entry name" value="Trigger factor"/>
    <property type="match status" value="1"/>
</dbReference>
<comment type="domain">
    <text evidence="12">Consists of 3 domains; the N-terminus binds the ribosome, the middle domain has PPIase activity, while the C-terminus has intrinsic chaperone activity on its own.</text>
</comment>
<evidence type="ECO:0000256" key="8">
    <source>
        <dbReference type="ARBA" id="ARBA00023235"/>
    </source>
</evidence>
<comment type="similarity">
    <text evidence="2 12 14">Belongs to the FKBP-type PPIase family. Tig subfamily.</text>
</comment>
<dbReference type="InterPro" id="IPR027304">
    <property type="entry name" value="Trigger_fact/SurA_dom_sf"/>
</dbReference>
<dbReference type="InterPro" id="IPR008880">
    <property type="entry name" value="Trigger_fac_C"/>
</dbReference>
<dbReference type="FunCoup" id="A0A061AIG7">
    <property type="interactions" value="357"/>
</dbReference>
<dbReference type="SUPFAM" id="SSF54534">
    <property type="entry name" value="FKBP-like"/>
    <property type="match status" value="1"/>
</dbReference>
<dbReference type="SUPFAM" id="SSF109998">
    <property type="entry name" value="Triger factor/SurA peptide-binding domain-like"/>
    <property type="match status" value="1"/>
</dbReference>
<comment type="subcellular location">
    <subcellularLocation>
        <location evidence="12">Cytoplasm</location>
    </subcellularLocation>
    <text evidence="12">About half TF is bound to the ribosome near the polypeptide exit tunnel while the other half is free in the cytoplasm.</text>
</comment>
<evidence type="ECO:0000256" key="14">
    <source>
        <dbReference type="RuleBase" id="RU003914"/>
    </source>
</evidence>
<proteinExistence type="inferred from homology"/>
<evidence type="ECO:0000256" key="12">
    <source>
        <dbReference type="HAMAP-Rule" id="MF_00303"/>
    </source>
</evidence>
<keyword evidence="12" id="KW-0963">Cytoplasm</keyword>
<dbReference type="InterPro" id="IPR001179">
    <property type="entry name" value="PPIase_FKBP_dom"/>
</dbReference>
<dbReference type="Proteomes" id="UP000032434">
    <property type="component" value="Chromosome 1"/>
</dbReference>
<dbReference type="Pfam" id="PF00254">
    <property type="entry name" value="FKBP_C"/>
    <property type="match status" value="1"/>
</dbReference>
<dbReference type="InterPro" id="IPR008881">
    <property type="entry name" value="Trigger_fac_ribosome-bd_bac"/>
</dbReference>
<evidence type="ECO:0000256" key="1">
    <source>
        <dbReference type="ARBA" id="ARBA00000971"/>
    </source>
</evidence>
<dbReference type="GO" id="GO:0003755">
    <property type="term" value="F:peptidyl-prolyl cis-trans isomerase activity"/>
    <property type="evidence" value="ECO:0007669"/>
    <property type="project" value="UniProtKB-UniRule"/>
</dbReference>
<evidence type="ECO:0000256" key="9">
    <source>
        <dbReference type="ARBA" id="ARBA00023306"/>
    </source>
</evidence>
<dbReference type="Pfam" id="PF05697">
    <property type="entry name" value="Trigger_N"/>
    <property type="match status" value="1"/>
</dbReference>
<dbReference type="InterPro" id="IPR046357">
    <property type="entry name" value="PPIase_dom_sf"/>
</dbReference>
<reference evidence="17" key="1">
    <citation type="submission" date="2014-05" db="EMBL/GenBank/DDBJ databases">
        <authorList>
            <person name="Kube M."/>
        </authorList>
    </citation>
    <scope>NUCLEOTIDE SEQUENCE [LARGE SCALE GENOMIC DNA]</scope>
</reference>